<evidence type="ECO:0000313" key="1">
    <source>
        <dbReference type="EMBL" id="SLN13899.1"/>
    </source>
</evidence>
<name>A0A1Y5RDS3_9RHOB</name>
<organism evidence="1 2">
    <name type="scientific">Pacificibacter marinus</name>
    <dbReference type="NCBI Taxonomy" id="658057"/>
    <lineage>
        <taxon>Bacteria</taxon>
        <taxon>Pseudomonadati</taxon>
        <taxon>Pseudomonadota</taxon>
        <taxon>Alphaproteobacteria</taxon>
        <taxon>Rhodobacterales</taxon>
        <taxon>Roseobacteraceae</taxon>
        <taxon>Pacificibacter</taxon>
    </lineage>
</organism>
<reference evidence="1 2" key="1">
    <citation type="submission" date="2017-03" db="EMBL/GenBank/DDBJ databases">
        <authorList>
            <person name="Afonso C.L."/>
            <person name="Miller P.J."/>
            <person name="Scott M.A."/>
            <person name="Spackman E."/>
            <person name="Goraichik I."/>
            <person name="Dimitrov K.M."/>
            <person name="Suarez D.L."/>
            <person name="Swayne D.E."/>
        </authorList>
    </citation>
    <scope>NUCLEOTIDE SEQUENCE [LARGE SCALE GENOMIC DNA]</scope>
    <source>
        <strain evidence="1 2">CECT 7971</strain>
    </source>
</reference>
<sequence length="57" mass="6601">MTHSAPHTLQSVQALGARRIYYRQTQYSLLKAQCFFLTQNTATRAIVPMYYSTEETI</sequence>
<dbReference type="STRING" id="658057.SAMN04488032_101444"/>
<dbReference type="AlphaFoldDB" id="A0A1Y5RDS3"/>
<gene>
    <name evidence="1" type="ORF">PAM7971_00203</name>
</gene>
<keyword evidence="2" id="KW-1185">Reference proteome</keyword>
<accession>A0A1Y5RDS3</accession>
<evidence type="ECO:0000313" key="2">
    <source>
        <dbReference type="Proteomes" id="UP000193307"/>
    </source>
</evidence>
<proteinExistence type="predicted"/>
<dbReference type="EMBL" id="FWFW01000001">
    <property type="protein sequence ID" value="SLN13899.1"/>
    <property type="molecule type" value="Genomic_DNA"/>
</dbReference>
<protein>
    <submittedName>
        <fullName evidence="1">Uncharacterized protein</fullName>
    </submittedName>
</protein>
<dbReference type="Proteomes" id="UP000193307">
    <property type="component" value="Unassembled WGS sequence"/>
</dbReference>